<dbReference type="Gene3D" id="1.20.1250.20">
    <property type="entry name" value="MFS general substrate transporter like domains"/>
    <property type="match status" value="1"/>
</dbReference>
<keyword evidence="4 8" id="KW-0812">Transmembrane</keyword>
<dbReference type="PROSITE" id="PS50850">
    <property type="entry name" value="MFS"/>
    <property type="match status" value="1"/>
</dbReference>
<dbReference type="InterPro" id="IPR036259">
    <property type="entry name" value="MFS_trans_sf"/>
</dbReference>
<keyword evidence="6 8" id="KW-0472">Membrane</keyword>
<name>A0AAJ0FFW7_9PEZI</name>
<feature type="transmembrane region" description="Helical" evidence="8">
    <location>
        <begin position="199"/>
        <end position="220"/>
    </location>
</feature>
<feature type="transmembrane region" description="Helical" evidence="8">
    <location>
        <begin position="77"/>
        <end position="97"/>
    </location>
</feature>
<dbReference type="AlphaFoldDB" id="A0AAJ0FFW7"/>
<feature type="domain" description="Major facilitator superfamily (MFS) profile" evidence="9">
    <location>
        <begin position="41"/>
        <end position="481"/>
    </location>
</feature>
<feature type="transmembrane region" description="Helical" evidence="8">
    <location>
        <begin position="391"/>
        <end position="415"/>
    </location>
</feature>
<evidence type="ECO:0000256" key="4">
    <source>
        <dbReference type="ARBA" id="ARBA00022692"/>
    </source>
</evidence>
<dbReference type="InterPro" id="IPR005828">
    <property type="entry name" value="MFS_sugar_transport-like"/>
</dbReference>
<dbReference type="Proteomes" id="UP001244011">
    <property type="component" value="Unassembled WGS sequence"/>
</dbReference>
<dbReference type="InterPro" id="IPR003663">
    <property type="entry name" value="Sugar/inositol_transpt"/>
</dbReference>
<evidence type="ECO:0000256" key="3">
    <source>
        <dbReference type="ARBA" id="ARBA00022448"/>
    </source>
</evidence>
<dbReference type="InterPro" id="IPR005829">
    <property type="entry name" value="Sugar_transporter_CS"/>
</dbReference>
<dbReference type="SUPFAM" id="SSF103473">
    <property type="entry name" value="MFS general substrate transporter"/>
    <property type="match status" value="1"/>
</dbReference>
<dbReference type="EMBL" id="MU839013">
    <property type="protein sequence ID" value="KAK1765972.1"/>
    <property type="molecule type" value="Genomic_DNA"/>
</dbReference>
<evidence type="ECO:0000256" key="5">
    <source>
        <dbReference type="ARBA" id="ARBA00022989"/>
    </source>
</evidence>
<dbReference type="GO" id="GO:0016020">
    <property type="term" value="C:membrane"/>
    <property type="evidence" value="ECO:0007669"/>
    <property type="project" value="UniProtKB-SubCell"/>
</dbReference>
<feature type="transmembrane region" description="Helical" evidence="8">
    <location>
        <begin position="38"/>
        <end position="57"/>
    </location>
</feature>
<dbReference type="FunFam" id="1.20.1250.20:FF:000117">
    <property type="entry name" value="MFS hexose transporter"/>
    <property type="match status" value="1"/>
</dbReference>
<dbReference type="RefSeq" id="XP_060282185.1">
    <property type="nucleotide sequence ID" value="XM_060432471.1"/>
</dbReference>
<evidence type="ECO:0000256" key="6">
    <source>
        <dbReference type="ARBA" id="ARBA00023136"/>
    </source>
</evidence>
<comment type="caution">
    <text evidence="10">The sequence shown here is derived from an EMBL/GenBank/DDBJ whole genome shotgun (WGS) entry which is preliminary data.</text>
</comment>
<dbReference type="PANTHER" id="PTHR48022">
    <property type="entry name" value="PLASTIDIC GLUCOSE TRANSPORTER 4"/>
    <property type="match status" value="1"/>
</dbReference>
<dbReference type="NCBIfam" id="TIGR00879">
    <property type="entry name" value="SP"/>
    <property type="match status" value="1"/>
</dbReference>
<evidence type="ECO:0000256" key="8">
    <source>
        <dbReference type="SAM" id="Phobius"/>
    </source>
</evidence>
<sequence>MVGLHFRPMREAEREVATAEAPHLRRVIWYKDPGLRKLYALTMALCLASATTGYDGSMLNGLQILTVWQDYFHHPRGALLGLYGSIYSIGSLAGLPFAPYIADYFGRRIAIITGCLLLFVGVAVQTASQNFSMFVAARFFVGFGNSICSNSAPLLLTELCHPQHRGRVTTVYNQLWDIGSIAATWITFGTFNIKNNWSWRIPSLFQALPTLLLFLFIWVVPESPRWLLSKERDSEALAILAKYHANGDETNAVVQFEFLEIRETLRLEYEFKKTSGFLDFFRTKGNRYRLLLVIVLGLFSQWSGNGLTSYYFALVMDSIGVTDPKTQFEINGSKTILSLIVGLAAAAVVDKIGRRPLFFTATCGMFVSFVLWTVCSALYDLHHNLVAGKVVIFFIFLHGVFYNIAWSGLLVGYTVEIMPYKLRAKGLMIMNFFVQAALVFNQYINPIGLKNLHPRWRFYSIYCGWLLFDVIFVWIFFVETRGPTLEEIAKIFDGEDAEVARVDIDDDEVLQEKVRAAAAEVEHVGGEAGKRV</sequence>
<gene>
    <name evidence="10" type="ORF">QBC33DRAFT_612102</name>
</gene>
<evidence type="ECO:0000313" key="11">
    <source>
        <dbReference type="Proteomes" id="UP001244011"/>
    </source>
</evidence>
<evidence type="ECO:0000256" key="1">
    <source>
        <dbReference type="ARBA" id="ARBA00004141"/>
    </source>
</evidence>
<evidence type="ECO:0000256" key="7">
    <source>
        <dbReference type="RuleBase" id="RU003346"/>
    </source>
</evidence>
<feature type="transmembrane region" description="Helical" evidence="8">
    <location>
        <begin position="290"/>
        <end position="312"/>
    </location>
</feature>
<dbReference type="Pfam" id="PF00083">
    <property type="entry name" value="Sugar_tr"/>
    <property type="match status" value="1"/>
</dbReference>
<comment type="subcellular location">
    <subcellularLocation>
        <location evidence="1">Membrane</location>
        <topology evidence="1">Multi-pass membrane protein</topology>
    </subcellularLocation>
</comment>
<keyword evidence="5 8" id="KW-1133">Transmembrane helix</keyword>
<dbReference type="InterPro" id="IPR020846">
    <property type="entry name" value="MFS_dom"/>
</dbReference>
<dbReference type="GeneID" id="85315658"/>
<dbReference type="InterPro" id="IPR050360">
    <property type="entry name" value="MFS_Sugar_Transporters"/>
</dbReference>
<proteinExistence type="inferred from homology"/>
<dbReference type="PANTHER" id="PTHR48022:SF66">
    <property type="entry name" value="MFS HEXOSE TRANSPORTER"/>
    <property type="match status" value="1"/>
</dbReference>
<keyword evidence="11" id="KW-1185">Reference proteome</keyword>
<feature type="transmembrane region" description="Helical" evidence="8">
    <location>
        <begin position="427"/>
        <end position="444"/>
    </location>
</feature>
<reference evidence="10" key="1">
    <citation type="submission" date="2023-06" db="EMBL/GenBank/DDBJ databases">
        <title>Genome-scale phylogeny and comparative genomics of the fungal order Sordariales.</title>
        <authorList>
            <consortium name="Lawrence Berkeley National Laboratory"/>
            <person name="Hensen N."/>
            <person name="Bonometti L."/>
            <person name="Westerberg I."/>
            <person name="Brannstrom I.O."/>
            <person name="Guillou S."/>
            <person name="Cros-Aarteil S."/>
            <person name="Calhoun S."/>
            <person name="Haridas S."/>
            <person name="Kuo A."/>
            <person name="Mondo S."/>
            <person name="Pangilinan J."/>
            <person name="Riley R."/>
            <person name="Labutti K."/>
            <person name="Andreopoulos B."/>
            <person name="Lipzen A."/>
            <person name="Chen C."/>
            <person name="Yanf M."/>
            <person name="Daum C."/>
            <person name="Ng V."/>
            <person name="Clum A."/>
            <person name="Steindorff A."/>
            <person name="Ohm R."/>
            <person name="Martin F."/>
            <person name="Silar P."/>
            <person name="Natvig D."/>
            <person name="Lalanne C."/>
            <person name="Gautier V."/>
            <person name="Ament-Velasquez S.L."/>
            <person name="Kruys A."/>
            <person name="Hutchinson M.I."/>
            <person name="Powell A.J."/>
            <person name="Barry K."/>
            <person name="Miller A.N."/>
            <person name="Grigoriev I.V."/>
            <person name="Debuchy R."/>
            <person name="Gladieux P."/>
            <person name="Thoren M.H."/>
            <person name="Johannesson H."/>
        </authorList>
    </citation>
    <scope>NUCLEOTIDE SEQUENCE</scope>
    <source>
        <strain evidence="10">8032-3</strain>
    </source>
</reference>
<protein>
    <submittedName>
        <fullName evidence="10">General substrate transporter</fullName>
    </submittedName>
</protein>
<organism evidence="10 11">
    <name type="scientific">Phialemonium atrogriseum</name>
    <dbReference type="NCBI Taxonomy" id="1093897"/>
    <lineage>
        <taxon>Eukaryota</taxon>
        <taxon>Fungi</taxon>
        <taxon>Dikarya</taxon>
        <taxon>Ascomycota</taxon>
        <taxon>Pezizomycotina</taxon>
        <taxon>Sordariomycetes</taxon>
        <taxon>Sordariomycetidae</taxon>
        <taxon>Cephalothecales</taxon>
        <taxon>Cephalothecaceae</taxon>
        <taxon>Phialemonium</taxon>
    </lineage>
</organism>
<evidence type="ECO:0000256" key="2">
    <source>
        <dbReference type="ARBA" id="ARBA00010992"/>
    </source>
</evidence>
<evidence type="ECO:0000313" key="10">
    <source>
        <dbReference type="EMBL" id="KAK1765972.1"/>
    </source>
</evidence>
<feature type="transmembrane region" description="Helical" evidence="8">
    <location>
        <begin position="332"/>
        <end position="349"/>
    </location>
</feature>
<feature type="transmembrane region" description="Helical" evidence="8">
    <location>
        <begin position="109"/>
        <end position="127"/>
    </location>
</feature>
<feature type="transmembrane region" description="Helical" evidence="8">
    <location>
        <begin position="456"/>
        <end position="477"/>
    </location>
</feature>
<dbReference type="GO" id="GO:0005351">
    <property type="term" value="F:carbohydrate:proton symporter activity"/>
    <property type="evidence" value="ECO:0007669"/>
    <property type="project" value="TreeGrafter"/>
</dbReference>
<comment type="similarity">
    <text evidence="2 7">Belongs to the major facilitator superfamily. Sugar transporter (TC 2.A.1.1) family.</text>
</comment>
<keyword evidence="3 7" id="KW-0813">Transport</keyword>
<dbReference type="PROSITE" id="PS00216">
    <property type="entry name" value="SUGAR_TRANSPORT_1"/>
    <property type="match status" value="1"/>
</dbReference>
<evidence type="ECO:0000259" key="9">
    <source>
        <dbReference type="PROSITE" id="PS50850"/>
    </source>
</evidence>
<accession>A0AAJ0FFW7</accession>
<feature type="transmembrane region" description="Helical" evidence="8">
    <location>
        <begin position="356"/>
        <end position="379"/>
    </location>
</feature>